<name>A0A8E0NDT8_9CAUL</name>
<evidence type="ECO:0000313" key="1">
    <source>
        <dbReference type="EMBL" id="GAD60466.1"/>
    </source>
</evidence>
<dbReference type="AlphaFoldDB" id="A0A8E0NDT8"/>
<accession>A0A8E0NDT8</accession>
<proteinExistence type="predicted"/>
<gene>
    <name evidence="1" type="ORF">MBEBAB_2716</name>
</gene>
<sequence>MMDHTRDDLMQVIIVLDVAALEQADFIQITDYVAMIALAQIDPDVDPAYPSILDLFSEEGTQEPVMTRWDRAYLQALYGAPQTASTTGANLSSIALNLARELGLSEEEETLGPTD</sequence>
<dbReference type="EMBL" id="BATC01000077">
    <property type="protein sequence ID" value="GAD60466.1"/>
    <property type="molecule type" value="Genomic_DNA"/>
</dbReference>
<organism evidence="1 2">
    <name type="scientific">Brevundimonas abyssalis TAR-001</name>
    <dbReference type="NCBI Taxonomy" id="1391729"/>
    <lineage>
        <taxon>Bacteria</taxon>
        <taxon>Pseudomonadati</taxon>
        <taxon>Pseudomonadota</taxon>
        <taxon>Alphaproteobacteria</taxon>
        <taxon>Caulobacterales</taxon>
        <taxon>Caulobacteraceae</taxon>
        <taxon>Brevundimonas</taxon>
    </lineage>
</organism>
<comment type="caution">
    <text evidence="1">The sequence shown here is derived from an EMBL/GenBank/DDBJ whole genome shotgun (WGS) entry which is preliminary data.</text>
</comment>
<reference evidence="2" key="1">
    <citation type="journal article" date="2013" name="Genome Announc.">
        <title>Draft Genome Sequence of the Dimorphic Prosthecate Bacterium Brevundimonas abyssalis TAR-001T.</title>
        <authorList>
            <person name="Tsubouchi T."/>
            <person name="Nishi S."/>
            <person name="Usui K."/>
            <person name="Shimane Y."/>
            <person name="Takaki Y."/>
            <person name="Maruyama T."/>
            <person name="Hatada Y."/>
        </authorList>
    </citation>
    <scope>NUCLEOTIDE SEQUENCE [LARGE SCALE GENOMIC DNA]</scope>
    <source>
        <strain evidence="2">TAR-001</strain>
    </source>
</reference>
<evidence type="ECO:0000313" key="2">
    <source>
        <dbReference type="Proteomes" id="UP000016569"/>
    </source>
</evidence>
<keyword evidence="2" id="KW-1185">Reference proteome</keyword>
<protein>
    <submittedName>
        <fullName evidence="1">Uncharacterized protein</fullName>
    </submittedName>
</protein>
<dbReference type="Proteomes" id="UP000016569">
    <property type="component" value="Unassembled WGS sequence"/>
</dbReference>